<dbReference type="KEGG" id="ebm:SG0102_08040"/>
<keyword evidence="2" id="KW-1185">Reference proteome</keyword>
<accession>A0A3G9J3Z1</accession>
<proteinExistence type="predicted"/>
<name>A0A3G9J3Z1_9FIRM</name>
<evidence type="ECO:0000313" key="1">
    <source>
        <dbReference type="EMBL" id="BBH25870.1"/>
    </source>
</evidence>
<dbReference type="RefSeq" id="WP_125118778.1">
    <property type="nucleotide sequence ID" value="NZ_AP019309.1"/>
</dbReference>
<dbReference type="AlphaFoldDB" id="A0A3G9J3Z1"/>
<dbReference type="Proteomes" id="UP000268059">
    <property type="component" value="Chromosome"/>
</dbReference>
<protein>
    <submittedName>
        <fullName evidence="1">Uncharacterized protein</fullName>
    </submittedName>
</protein>
<gene>
    <name evidence="1" type="ORF">SG0102_08040</name>
</gene>
<reference evidence="1 2" key="1">
    <citation type="submission" date="2018-11" db="EMBL/GenBank/DDBJ databases">
        <title>Novel Erysipelotrichaceae bacterium isolated from small intestine of a swine.</title>
        <authorList>
            <person name="Kim J.S."/>
            <person name="Choe H."/>
            <person name="Lee Y.R."/>
            <person name="Kim K.M."/>
            <person name="Park D.S."/>
        </authorList>
    </citation>
    <scope>NUCLEOTIDE SEQUENCE [LARGE SCALE GENOMIC DNA]</scope>
    <source>
        <strain evidence="1 2">SG0102</strain>
    </source>
</reference>
<evidence type="ECO:0000313" key="2">
    <source>
        <dbReference type="Proteomes" id="UP000268059"/>
    </source>
</evidence>
<organism evidence="1 2">
    <name type="scientific">Intestinibaculum porci</name>
    <dbReference type="NCBI Taxonomy" id="2487118"/>
    <lineage>
        <taxon>Bacteria</taxon>
        <taxon>Bacillati</taxon>
        <taxon>Bacillota</taxon>
        <taxon>Erysipelotrichia</taxon>
        <taxon>Erysipelotrichales</taxon>
        <taxon>Erysipelotrichaceae</taxon>
        <taxon>Intestinibaculum</taxon>
    </lineage>
</organism>
<dbReference type="InParanoid" id="A0A3G9J3Z1"/>
<sequence>MRQATIDKWIDIFKHYNPGMRVRYYCKQIGVSTSSFYKKRKYFLSQPDLAAYIQLDYDEVISEGAEMDHSESLGTDQESLYDNGKALDVIVPLMVVPDGSDPDSCESMTNNTELCTSVCSGSVLEINVGTIRLRCSTAIPEADLIKLVKVCGAI</sequence>
<dbReference type="EMBL" id="AP019309">
    <property type="protein sequence ID" value="BBH25870.1"/>
    <property type="molecule type" value="Genomic_DNA"/>
</dbReference>